<name>A0AA91ST51_9MYCO</name>
<evidence type="ECO:0000313" key="3">
    <source>
        <dbReference type="Proteomes" id="UP000193577"/>
    </source>
</evidence>
<evidence type="ECO:0000313" key="2">
    <source>
        <dbReference type="EMBL" id="OSC35596.1"/>
    </source>
</evidence>
<comment type="caution">
    <text evidence="2">The sequence shown here is derived from an EMBL/GenBank/DDBJ whole genome shotgun (WGS) entry which is preliminary data.</text>
</comment>
<accession>A0AA91ST51</accession>
<dbReference type="SUPFAM" id="SSF75011">
    <property type="entry name" value="3-carboxy-cis,cis-mucoante lactonizing enzyme"/>
    <property type="match status" value="1"/>
</dbReference>
<dbReference type="PROSITE" id="PS51257">
    <property type="entry name" value="PROKAR_LIPOPROTEIN"/>
    <property type="match status" value="1"/>
</dbReference>
<feature type="domain" description="Phytase-like" evidence="1">
    <location>
        <begin position="61"/>
        <end position="365"/>
    </location>
</feature>
<dbReference type="AlphaFoldDB" id="A0AA91ST51"/>
<keyword evidence="3" id="KW-1185">Reference proteome</keyword>
<gene>
    <name evidence="2" type="ORF">B8W67_02425</name>
</gene>
<dbReference type="Proteomes" id="UP000193577">
    <property type="component" value="Unassembled WGS sequence"/>
</dbReference>
<dbReference type="PANTHER" id="PTHR37957">
    <property type="entry name" value="BLR7070 PROTEIN"/>
    <property type="match status" value="1"/>
</dbReference>
<sequence>MKPVRPLVSLARVAVLLGAAALAGGPALLGCTPVAGPTGPAALHYLGQRRVWPGATVAGTVVGGLSAISYDADRDRFYVLSDDRSQHDPARFYTVRLGLSGAGIDAVEFTGVQALRDEDGRPFPAPALDADPPVVPPDPEGLAFDPRRRQLYWSSEGERRPPVLADPWVRVAGLDGAYRGAFELPPMLAMSSKQRGPRRNAALEGLTLSPDGRWLYAAMERPGYDDGDPPDRHHGALTRITRLAVDSGRPVAQFAYPLEPATAPANSNGLTNLVALSDESFLVLERAGSRRPVVRIFYAEIADATDTLAAPSLSDPAVVPMRKTLALDLTAVPGLSPLDNVEGITVGPPLPDGRRSVVLVSDDNFSPLQITQFLLLALDPPDR</sequence>
<dbReference type="EMBL" id="NCXO01000003">
    <property type="protein sequence ID" value="OSC35596.1"/>
    <property type="molecule type" value="Genomic_DNA"/>
</dbReference>
<dbReference type="PANTHER" id="PTHR37957:SF1">
    <property type="entry name" value="PHYTASE-LIKE DOMAIN-CONTAINING PROTEIN"/>
    <property type="match status" value="1"/>
</dbReference>
<dbReference type="Pfam" id="PF13449">
    <property type="entry name" value="Phytase-like"/>
    <property type="match status" value="1"/>
</dbReference>
<evidence type="ECO:0000259" key="1">
    <source>
        <dbReference type="Pfam" id="PF13449"/>
    </source>
</evidence>
<organism evidence="2 3">
    <name type="scientific">Mycolicibacillus koreensis</name>
    <dbReference type="NCBI Taxonomy" id="1069220"/>
    <lineage>
        <taxon>Bacteria</taxon>
        <taxon>Bacillati</taxon>
        <taxon>Actinomycetota</taxon>
        <taxon>Actinomycetes</taxon>
        <taxon>Mycobacteriales</taxon>
        <taxon>Mycobacteriaceae</taxon>
        <taxon>Mycolicibacillus</taxon>
    </lineage>
</organism>
<proteinExistence type="predicted"/>
<protein>
    <submittedName>
        <fullName evidence="2">Phytase</fullName>
    </submittedName>
</protein>
<reference evidence="2 3" key="1">
    <citation type="submission" date="2017-04" db="EMBL/GenBank/DDBJ databases">
        <title>The new phylogeny of genus Mycobacterium.</title>
        <authorList>
            <person name="Tortoli E."/>
            <person name="Trovato A."/>
            <person name="Cirillo D.M."/>
        </authorList>
    </citation>
    <scope>NUCLEOTIDE SEQUENCE [LARGE SCALE GENOMIC DNA]</scope>
    <source>
        <strain evidence="2 3">KCTC 19819</strain>
    </source>
</reference>
<dbReference type="InterPro" id="IPR027372">
    <property type="entry name" value="Phytase-like_dom"/>
</dbReference>